<feature type="region of interest" description="Disordered" evidence="2">
    <location>
        <begin position="114"/>
        <end position="148"/>
    </location>
</feature>
<reference evidence="3 4" key="1">
    <citation type="submission" date="2018-11" db="EMBL/GenBank/DDBJ databases">
        <authorList>
            <consortium name="Pathogen Informatics"/>
        </authorList>
    </citation>
    <scope>NUCLEOTIDE SEQUENCE [LARGE SCALE GENOMIC DNA]</scope>
</reference>
<dbReference type="EMBL" id="UYYB01000863">
    <property type="protein sequence ID" value="VDM65509.1"/>
    <property type="molecule type" value="Genomic_DNA"/>
</dbReference>
<accession>A0A3P7IFK1</accession>
<protein>
    <submittedName>
        <fullName evidence="3">Uncharacterized protein</fullName>
    </submittedName>
</protein>
<dbReference type="OrthoDB" id="5839564at2759"/>
<organism evidence="3 4">
    <name type="scientific">Strongylus vulgaris</name>
    <name type="common">Blood worm</name>
    <dbReference type="NCBI Taxonomy" id="40348"/>
    <lineage>
        <taxon>Eukaryota</taxon>
        <taxon>Metazoa</taxon>
        <taxon>Ecdysozoa</taxon>
        <taxon>Nematoda</taxon>
        <taxon>Chromadorea</taxon>
        <taxon>Rhabditida</taxon>
        <taxon>Rhabditina</taxon>
        <taxon>Rhabditomorpha</taxon>
        <taxon>Strongyloidea</taxon>
        <taxon>Strongylidae</taxon>
        <taxon>Strongylus</taxon>
    </lineage>
</organism>
<dbReference type="Proteomes" id="UP000270094">
    <property type="component" value="Unassembled WGS sequence"/>
</dbReference>
<keyword evidence="4" id="KW-1185">Reference proteome</keyword>
<evidence type="ECO:0000313" key="4">
    <source>
        <dbReference type="Proteomes" id="UP000270094"/>
    </source>
</evidence>
<sequence length="468" mass="50434">MFTCPGSCGGGYQHGDEISPYPEGATSITERRTSTPSTSNVNNDGSPASSAMSPPSPAAPGTVQFEDGVPCLRRNVHAVSAETDRTTLGFELNEQRKSSEPITHRRSFLPKMNVRKSHSSDPHMTSGESKEVMETQKKRKTQSASARWEATNLELKLPPGLEKHCPSSSLADIYGDPTKAPRYGIEELLRNAHTSHIVRDFYNERRRALPTRGEPVEAAPEGRPEASGPALIRRRLDEHVHVFPLIEVDRAFKNESMPPGFKVIIITRCIHSQDPIAQEKAETALADARRVAAKHEEEKQNKHKKTINCPPANVPIVGAGPLRTATSWPKCPLQVEQSSSSSLGTSVAFPAKPEQWDHTASSSSSSVSDCADETDERVLHMSGLKVRCDAGIVFGNSTDTRENGAIAGGNSSASDSSGDLTSAMDSTCGDSQPGASPLPYPQAVGKMYLGDSDSAVTKSPRAKRPLFS</sequence>
<keyword evidence="1" id="KW-0175">Coiled coil</keyword>
<name>A0A3P7IFK1_STRVU</name>
<feature type="compositionally biased region" description="Polar residues" evidence="2">
    <location>
        <begin position="34"/>
        <end position="45"/>
    </location>
</feature>
<gene>
    <name evidence="3" type="ORF">SVUK_LOCUS507</name>
</gene>
<feature type="coiled-coil region" evidence="1">
    <location>
        <begin position="278"/>
        <end position="305"/>
    </location>
</feature>
<feature type="region of interest" description="Disordered" evidence="2">
    <location>
        <begin position="1"/>
        <end position="65"/>
    </location>
</feature>
<proteinExistence type="predicted"/>
<feature type="compositionally biased region" description="Polar residues" evidence="2">
    <location>
        <begin position="424"/>
        <end position="434"/>
    </location>
</feature>
<evidence type="ECO:0000313" key="3">
    <source>
        <dbReference type="EMBL" id="VDM65509.1"/>
    </source>
</evidence>
<feature type="compositionally biased region" description="Low complexity" evidence="2">
    <location>
        <begin position="404"/>
        <end position="423"/>
    </location>
</feature>
<feature type="region of interest" description="Disordered" evidence="2">
    <location>
        <begin position="397"/>
        <end position="446"/>
    </location>
</feature>
<evidence type="ECO:0000256" key="1">
    <source>
        <dbReference type="SAM" id="Coils"/>
    </source>
</evidence>
<dbReference type="AlphaFoldDB" id="A0A3P7IFK1"/>
<evidence type="ECO:0000256" key="2">
    <source>
        <dbReference type="SAM" id="MobiDB-lite"/>
    </source>
</evidence>